<feature type="transmembrane region" description="Helical" evidence="6">
    <location>
        <begin position="25"/>
        <end position="45"/>
    </location>
</feature>
<keyword evidence="4 6" id="KW-1133">Transmembrane helix</keyword>
<evidence type="ECO:0000313" key="11">
    <source>
        <dbReference type="Proteomes" id="UP000663829"/>
    </source>
</evidence>
<feature type="transmembrane region" description="Helical" evidence="6">
    <location>
        <begin position="57"/>
        <end position="76"/>
    </location>
</feature>
<comment type="similarity">
    <text evidence="2">Belongs to the unc-50 family.</text>
</comment>
<comment type="subcellular location">
    <subcellularLocation>
        <location evidence="1">Membrane</location>
        <topology evidence="1">Multi-pass membrane protein</topology>
    </subcellularLocation>
</comment>
<evidence type="ECO:0000313" key="8">
    <source>
        <dbReference type="EMBL" id="CAF1611274.1"/>
    </source>
</evidence>
<dbReference type="InterPro" id="IPR007881">
    <property type="entry name" value="UNC-50"/>
</dbReference>
<dbReference type="EMBL" id="CAJOBA010068988">
    <property type="protein sequence ID" value="CAF4380449.1"/>
    <property type="molecule type" value="Genomic_DNA"/>
</dbReference>
<accession>A0A816BN17</accession>
<keyword evidence="11" id="KW-1185">Reference proteome</keyword>
<comment type="caution">
    <text evidence="8">The sequence shown here is derived from an EMBL/GenBank/DDBJ whole genome shotgun (WGS) entry which is preliminary data.</text>
</comment>
<protein>
    <submittedName>
        <fullName evidence="8">Uncharacterized protein</fullName>
    </submittedName>
</protein>
<evidence type="ECO:0000313" key="7">
    <source>
        <dbReference type="EMBL" id="CAF1580977.1"/>
    </source>
</evidence>
<evidence type="ECO:0000313" key="10">
    <source>
        <dbReference type="EMBL" id="CAF4494234.1"/>
    </source>
</evidence>
<evidence type="ECO:0000256" key="6">
    <source>
        <dbReference type="SAM" id="Phobius"/>
    </source>
</evidence>
<sequence length="95" mass="11201">YVSNRYLISSPRAHFDVEWAYCFDVHLNAILPLVAVLHIVQLPFLKVLPFLRNTHVLLVPLTGLFFLYILSVIAQWNMSGMLVRFYEYRVGHMRH</sequence>
<evidence type="ECO:0000313" key="9">
    <source>
        <dbReference type="EMBL" id="CAF4380449.1"/>
    </source>
</evidence>
<dbReference type="OrthoDB" id="10027013at2759"/>
<evidence type="ECO:0000256" key="5">
    <source>
        <dbReference type="ARBA" id="ARBA00023136"/>
    </source>
</evidence>
<dbReference type="GO" id="GO:0000139">
    <property type="term" value="C:Golgi membrane"/>
    <property type="evidence" value="ECO:0007669"/>
    <property type="project" value="TreeGrafter"/>
</dbReference>
<dbReference type="Proteomes" id="UP000681722">
    <property type="component" value="Unassembled WGS sequence"/>
</dbReference>
<dbReference type="Proteomes" id="UP000677228">
    <property type="component" value="Unassembled WGS sequence"/>
</dbReference>
<dbReference type="AlphaFoldDB" id="A0A816BN17"/>
<dbReference type="EMBL" id="CAJNOK010045905">
    <property type="protein sequence ID" value="CAF1580977.1"/>
    <property type="molecule type" value="Genomic_DNA"/>
</dbReference>
<reference evidence="8" key="1">
    <citation type="submission" date="2021-02" db="EMBL/GenBank/DDBJ databases">
        <authorList>
            <person name="Nowell W R."/>
        </authorList>
    </citation>
    <scope>NUCLEOTIDE SEQUENCE</scope>
</reference>
<proteinExistence type="inferred from homology"/>
<feature type="non-terminal residue" evidence="8">
    <location>
        <position position="1"/>
    </location>
</feature>
<evidence type="ECO:0000256" key="4">
    <source>
        <dbReference type="ARBA" id="ARBA00022989"/>
    </source>
</evidence>
<dbReference type="PANTHER" id="PTHR12841">
    <property type="entry name" value="PROTEIN UNC-50 HOMOLOG"/>
    <property type="match status" value="1"/>
</dbReference>
<dbReference type="Pfam" id="PF05216">
    <property type="entry name" value="UNC-50"/>
    <property type="match status" value="1"/>
</dbReference>
<dbReference type="Proteomes" id="UP000663829">
    <property type="component" value="Unassembled WGS sequence"/>
</dbReference>
<evidence type="ECO:0000256" key="2">
    <source>
        <dbReference type="ARBA" id="ARBA00006293"/>
    </source>
</evidence>
<keyword evidence="3 6" id="KW-0812">Transmembrane</keyword>
<dbReference type="EMBL" id="CAJNOQ010038103">
    <property type="protein sequence ID" value="CAF1611274.1"/>
    <property type="molecule type" value="Genomic_DNA"/>
</dbReference>
<keyword evidence="5 6" id="KW-0472">Membrane</keyword>
<dbReference type="EMBL" id="CAJOBC010104871">
    <property type="protein sequence ID" value="CAF4494234.1"/>
    <property type="molecule type" value="Genomic_DNA"/>
</dbReference>
<evidence type="ECO:0000256" key="3">
    <source>
        <dbReference type="ARBA" id="ARBA00022692"/>
    </source>
</evidence>
<organism evidence="8 11">
    <name type="scientific">Didymodactylos carnosus</name>
    <dbReference type="NCBI Taxonomy" id="1234261"/>
    <lineage>
        <taxon>Eukaryota</taxon>
        <taxon>Metazoa</taxon>
        <taxon>Spiralia</taxon>
        <taxon>Gnathifera</taxon>
        <taxon>Rotifera</taxon>
        <taxon>Eurotatoria</taxon>
        <taxon>Bdelloidea</taxon>
        <taxon>Philodinida</taxon>
        <taxon>Philodinidae</taxon>
        <taxon>Didymodactylos</taxon>
    </lineage>
</organism>
<dbReference type="Proteomes" id="UP000682733">
    <property type="component" value="Unassembled WGS sequence"/>
</dbReference>
<name>A0A816BN17_9BILA</name>
<evidence type="ECO:0000256" key="1">
    <source>
        <dbReference type="ARBA" id="ARBA00004141"/>
    </source>
</evidence>
<dbReference type="PANTHER" id="PTHR12841:SF6">
    <property type="entry name" value="PROTEIN UNC-50 HOMOLOG"/>
    <property type="match status" value="1"/>
</dbReference>
<gene>
    <name evidence="8" type="ORF">GPM918_LOCUS43093</name>
    <name evidence="7" type="ORF">OVA965_LOCUS40970</name>
    <name evidence="10" type="ORF">SRO942_LOCUS44493</name>
    <name evidence="9" type="ORF">TMI583_LOCUS42514</name>
</gene>